<comment type="catalytic activity">
    <reaction evidence="1">
        <text>[(1-&gt;4)-alpha-D-glucosyl](n) + phosphate = [(1-&gt;4)-alpha-D-glucosyl](n-1) + alpha-D-glucose 1-phosphate</text>
        <dbReference type="Rhea" id="RHEA:41732"/>
        <dbReference type="Rhea" id="RHEA-COMP:9584"/>
        <dbReference type="Rhea" id="RHEA-COMP:9586"/>
        <dbReference type="ChEBI" id="CHEBI:15444"/>
        <dbReference type="ChEBI" id="CHEBI:43474"/>
        <dbReference type="ChEBI" id="CHEBI:58601"/>
        <dbReference type="EC" id="2.4.1.1"/>
    </reaction>
</comment>
<dbReference type="Pfam" id="PF00343">
    <property type="entry name" value="Phosphorylase"/>
    <property type="match status" value="1"/>
</dbReference>
<dbReference type="OrthoDB" id="9760804at2"/>
<reference evidence="13 14" key="1">
    <citation type="submission" date="2019-08" db="EMBL/GenBank/DDBJ databases">
        <title>Genome of Phaeodactylibacter luteus.</title>
        <authorList>
            <person name="Bowman J.P."/>
        </authorList>
    </citation>
    <scope>NUCLEOTIDE SEQUENCE [LARGE SCALE GENOMIC DNA]</scope>
    <source>
        <strain evidence="13 14">KCTC 42180</strain>
    </source>
</reference>
<dbReference type="SUPFAM" id="SSF53756">
    <property type="entry name" value="UDP-Glycosyltransferase/glycogen phosphorylase"/>
    <property type="match status" value="1"/>
</dbReference>
<sequence length="853" mass="97886">MIGQLKDKQIQLKRIYIEAKLPEPLQPLKELANNLWWSWSKSAIELFESIDREQFISLRYNPVALLEELSPARAQELAADSSFIQQLNSVYAEFQSYLSEEPAADSPQIAYFSMEYGLHISLRLYSGGLGVLAGDYLKEASDSNSNMVAVGLLYRYGYFEQAISLHGDQINNYPPQKFTKLPIRPVRDAQGEWLKISVGLKGRMVYAKIWELKVGRISLYLMDTDIDENDWHDRTLTHQLYGGDNEHRLRQEILLGIGGARALQALGVEADIYHCNEGHAAFLNLERLRGYVREQQLSYAAAVEAVRATSLFTTHTPVPAGHDYFHENLLRDYLYNYALELGIDWQTFVALGKIDPHNHDELFSMSHLAIRLSQEVNGVSRLHGAVSQKMFNVLYPGYNPEELHIHYVTNSVHYPTWIAKEWHDLYVETFGEAFLKDQSNKAYWRKIYDVPAEQIMGIRRKLKARLLGYVRDTLQEDLTRRGENPRSIFELLNAIQEDALVIGFARRFATYKRAHLLFSNLDRLASILNNSGRPLIFLFAGKAHPADGGGQGLIKHIIEVSKRPEFKGKVIFLENYNMEMAKLLVQGVDIWLNTPTRPKEASGTSGMKAALNGVMNFSVLDGWWAEGFRPDAGWELPLERTYDNQELQNELDAETIYNTLEHDILPKYYDVDETGISERWVAYIRAIIAEVAPEFTMKRMLDDYYSRFYNKLYERGQLARQNGCKQAKAIAAWKQNMKQRWDHIELAQADTFDSDNQALQTGEAFKATLRIYLNGVQPEDLGVEVAFFSRVNEEELELKFTQELELKAVRDGLAEFTCTVDPKLAGVFEYGFRAFPKSEQLAHRQDLPLVKWL</sequence>
<dbReference type="NCBIfam" id="TIGR02094">
    <property type="entry name" value="more_P_ylases"/>
    <property type="match status" value="1"/>
</dbReference>
<keyword evidence="5" id="KW-0021">Allosteric enzyme</keyword>
<evidence type="ECO:0000256" key="2">
    <source>
        <dbReference type="ARBA" id="ARBA00001933"/>
    </source>
</evidence>
<dbReference type="InterPro" id="IPR035090">
    <property type="entry name" value="Pyridoxal_P_attach_site"/>
</dbReference>
<dbReference type="PANTHER" id="PTHR42655:SF1">
    <property type="entry name" value="GLYCOGEN PHOSPHORYLASE"/>
    <property type="match status" value="1"/>
</dbReference>
<dbReference type="EMBL" id="VOOR01000016">
    <property type="protein sequence ID" value="TXB63399.1"/>
    <property type="molecule type" value="Genomic_DNA"/>
</dbReference>
<evidence type="ECO:0000256" key="10">
    <source>
        <dbReference type="ARBA" id="ARBA00025174"/>
    </source>
</evidence>
<dbReference type="InterPro" id="IPR024517">
    <property type="entry name" value="Glycogen_phosphorylase_DUF3417"/>
</dbReference>
<dbReference type="EC" id="2.4.1.1" evidence="4"/>
<evidence type="ECO:0000313" key="13">
    <source>
        <dbReference type="EMBL" id="TXB63399.1"/>
    </source>
</evidence>
<keyword evidence="14" id="KW-1185">Reference proteome</keyword>
<evidence type="ECO:0000256" key="4">
    <source>
        <dbReference type="ARBA" id="ARBA00012591"/>
    </source>
</evidence>
<feature type="domain" description="DUF3417" evidence="12">
    <location>
        <begin position="21"/>
        <end position="122"/>
    </location>
</feature>
<dbReference type="AlphaFoldDB" id="A0A5C6RN79"/>
<dbReference type="GO" id="GO:0030170">
    <property type="term" value="F:pyridoxal phosphate binding"/>
    <property type="evidence" value="ECO:0007669"/>
    <property type="project" value="InterPro"/>
</dbReference>
<dbReference type="PROSITE" id="PS00102">
    <property type="entry name" value="PHOSPHORYLASE"/>
    <property type="match status" value="1"/>
</dbReference>
<evidence type="ECO:0000256" key="3">
    <source>
        <dbReference type="ARBA" id="ARBA00006047"/>
    </source>
</evidence>
<keyword evidence="8 11" id="KW-0663">Pyridoxal phosphate</keyword>
<dbReference type="Pfam" id="PF11897">
    <property type="entry name" value="DUF3417"/>
    <property type="match status" value="1"/>
</dbReference>
<name>A0A5C6RN79_9BACT</name>
<evidence type="ECO:0000259" key="12">
    <source>
        <dbReference type="Pfam" id="PF11897"/>
    </source>
</evidence>
<keyword evidence="6" id="KW-0328">Glycosyltransferase</keyword>
<evidence type="ECO:0000256" key="6">
    <source>
        <dbReference type="ARBA" id="ARBA00022676"/>
    </source>
</evidence>
<organism evidence="13 14">
    <name type="scientific">Phaeodactylibacter luteus</name>
    <dbReference type="NCBI Taxonomy" id="1564516"/>
    <lineage>
        <taxon>Bacteria</taxon>
        <taxon>Pseudomonadati</taxon>
        <taxon>Bacteroidota</taxon>
        <taxon>Saprospiria</taxon>
        <taxon>Saprospirales</taxon>
        <taxon>Haliscomenobacteraceae</taxon>
        <taxon>Phaeodactylibacter</taxon>
    </lineage>
</organism>
<evidence type="ECO:0000256" key="8">
    <source>
        <dbReference type="ARBA" id="ARBA00022898"/>
    </source>
</evidence>
<dbReference type="InterPro" id="IPR011834">
    <property type="entry name" value="Agluc_phsphrylas"/>
</dbReference>
<evidence type="ECO:0000256" key="7">
    <source>
        <dbReference type="ARBA" id="ARBA00022679"/>
    </source>
</evidence>
<dbReference type="PIRSF" id="PIRSF000460">
    <property type="entry name" value="Pprylas_GlgP"/>
    <property type="match status" value="1"/>
</dbReference>
<protein>
    <recommendedName>
        <fullName evidence="4">glycogen phosphorylase</fullName>
        <ecNumber evidence="4">2.4.1.1</ecNumber>
    </recommendedName>
</protein>
<keyword evidence="9" id="KW-0119">Carbohydrate metabolism</keyword>
<feature type="modified residue" description="N6-(pyridoxal phosphate)lysine" evidence="11">
    <location>
        <position position="608"/>
    </location>
</feature>
<evidence type="ECO:0000256" key="11">
    <source>
        <dbReference type="PIRSR" id="PIRSR000460-1"/>
    </source>
</evidence>
<proteinExistence type="inferred from homology"/>
<dbReference type="RefSeq" id="WP_147167221.1">
    <property type="nucleotide sequence ID" value="NZ_VOOR01000016.1"/>
</dbReference>
<comment type="function">
    <text evidence="10">Phosphorylase is an important allosteric enzyme in carbohydrate metabolism. Enzymes from different sources differ in their regulatory mechanisms and in their natural substrates. However, all known phosphorylases share catalytic and structural properties.</text>
</comment>
<gene>
    <name evidence="13" type="ORF">FRY97_09515</name>
</gene>
<evidence type="ECO:0000256" key="9">
    <source>
        <dbReference type="ARBA" id="ARBA00023277"/>
    </source>
</evidence>
<dbReference type="PANTHER" id="PTHR42655">
    <property type="entry name" value="GLYCOGEN PHOSPHORYLASE"/>
    <property type="match status" value="1"/>
</dbReference>
<dbReference type="Proteomes" id="UP000321580">
    <property type="component" value="Unassembled WGS sequence"/>
</dbReference>
<comment type="caution">
    <text evidence="13">The sequence shown here is derived from an EMBL/GenBank/DDBJ whole genome shotgun (WGS) entry which is preliminary data.</text>
</comment>
<accession>A0A5C6RN79</accession>
<evidence type="ECO:0000313" key="14">
    <source>
        <dbReference type="Proteomes" id="UP000321580"/>
    </source>
</evidence>
<dbReference type="GO" id="GO:0005975">
    <property type="term" value="P:carbohydrate metabolic process"/>
    <property type="evidence" value="ECO:0007669"/>
    <property type="project" value="InterPro"/>
</dbReference>
<evidence type="ECO:0000256" key="5">
    <source>
        <dbReference type="ARBA" id="ARBA00022533"/>
    </source>
</evidence>
<evidence type="ECO:0000256" key="1">
    <source>
        <dbReference type="ARBA" id="ARBA00001275"/>
    </source>
</evidence>
<comment type="cofactor">
    <cofactor evidence="2">
        <name>pyridoxal 5'-phosphate</name>
        <dbReference type="ChEBI" id="CHEBI:597326"/>
    </cofactor>
</comment>
<dbReference type="InterPro" id="IPR000811">
    <property type="entry name" value="Glyco_trans_35"/>
</dbReference>
<keyword evidence="7 13" id="KW-0808">Transferase</keyword>
<dbReference type="Gene3D" id="3.40.50.2000">
    <property type="entry name" value="Glycogen Phosphorylase B"/>
    <property type="match status" value="3"/>
</dbReference>
<dbReference type="InterPro" id="IPR052182">
    <property type="entry name" value="Glycogen/Maltodextrin_Phosph"/>
</dbReference>
<dbReference type="GO" id="GO:0008184">
    <property type="term" value="F:glycogen phosphorylase activity"/>
    <property type="evidence" value="ECO:0007669"/>
    <property type="project" value="InterPro"/>
</dbReference>
<comment type="similarity">
    <text evidence="3">Belongs to the glycogen phosphorylase family.</text>
</comment>